<evidence type="ECO:0000256" key="4">
    <source>
        <dbReference type="ARBA" id="ARBA00022692"/>
    </source>
</evidence>
<reference evidence="9 10" key="1">
    <citation type="submission" date="2024-09" db="EMBL/GenBank/DDBJ databases">
        <authorList>
            <person name="Sun Q."/>
            <person name="Mori K."/>
        </authorList>
    </citation>
    <scope>NUCLEOTIDE SEQUENCE [LARGE SCALE GENOMIC DNA]</scope>
    <source>
        <strain evidence="9 10">JCM 6917</strain>
    </source>
</reference>
<evidence type="ECO:0000256" key="6">
    <source>
        <dbReference type="ARBA" id="ARBA00023136"/>
    </source>
</evidence>
<accession>A0ABV5MXR3</accession>
<dbReference type="InterPro" id="IPR051328">
    <property type="entry name" value="T7SS_ABC-Transporter"/>
</dbReference>
<evidence type="ECO:0000256" key="1">
    <source>
        <dbReference type="ARBA" id="ARBA00004651"/>
    </source>
</evidence>
<keyword evidence="4 7" id="KW-0812">Transmembrane</keyword>
<gene>
    <name evidence="9" type="ORF">ACFF45_08765</name>
</gene>
<feature type="transmembrane region" description="Helical" evidence="7">
    <location>
        <begin position="241"/>
        <end position="264"/>
    </location>
</feature>
<evidence type="ECO:0000256" key="7">
    <source>
        <dbReference type="SAM" id="Phobius"/>
    </source>
</evidence>
<dbReference type="EMBL" id="JBHMCY010000012">
    <property type="protein sequence ID" value="MFB9462794.1"/>
    <property type="molecule type" value="Genomic_DNA"/>
</dbReference>
<organism evidence="9 10">
    <name type="scientific">Streptomyces cinereospinus</name>
    <dbReference type="NCBI Taxonomy" id="285561"/>
    <lineage>
        <taxon>Bacteria</taxon>
        <taxon>Bacillati</taxon>
        <taxon>Actinomycetota</taxon>
        <taxon>Actinomycetes</taxon>
        <taxon>Kitasatosporales</taxon>
        <taxon>Streptomycetaceae</taxon>
        <taxon>Streptomyces</taxon>
    </lineage>
</organism>
<feature type="transmembrane region" description="Helical" evidence="7">
    <location>
        <begin position="190"/>
        <end position="220"/>
    </location>
</feature>
<dbReference type="InterPro" id="IPR022703">
    <property type="entry name" value="DUF3533"/>
</dbReference>
<dbReference type="Gene3D" id="3.40.1710.10">
    <property type="entry name" value="abc type-2 transporter like domain"/>
    <property type="match status" value="1"/>
</dbReference>
<feature type="domain" description="DUF3533" evidence="8">
    <location>
        <begin position="4"/>
        <end position="370"/>
    </location>
</feature>
<evidence type="ECO:0000313" key="10">
    <source>
        <dbReference type="Proteomes" id="UP001589709"/>
    </source>
</evidence>
<keyword evidence="6 7" id="KW-0472">Membrane</keyword>
<name>A0ABV5MXR3_9ACTN</name>
<dbReference type="Pfam" id="PF12051">
    <property type="entry name" value="DUF3533"/>
    <property type="match status" value="1"/>
</dbReference>
<sequence length="403" mass="41967">MTLLVSLLYMGGILNPRGNLHDLPIGIVNADRGAAFDGAHRNLGSQISHAITTAPDAHGTVSWQKLTPQHASELMGSGKVYAVLQIPADFTASVASLTHPTAKSAQRPALTVLTNPGVGSMASSLAGSTAQQAAAQASRRLGHTLTTAASSSTGHTPPTPAAQLLMADPIAVTTTVGHPIGSHSGAGLTAFYYTLLLVLTGFISATVVSNGVDAHLGYAVTDIGPWHIRRPPLSITRIRTFAVKATVSTVLAALTSALLMLTTIAVLGMDATHLPLLYMFSFCATTAVALGVQAINAAFGSLGQLVGMLIFFVLALPSSGATVPLQAIPGFYRFLAHFEPMRQLNDAVRAILYFDARADAGLTRGWTMIGVGSALALLTGLAVSSYYDRKGLRRLLPDHSETP</sequence>
<comment type="subcellular location">
    <subcellularLocation>
        <location evidence="1">Cell membrane</location>
        <topology evidence="1">Multi-pass membrane protein</topology>
    </subcellularLocation>
</comment>
<feature type="transmembrane region" description="Helical" evidence="7">
    <location>
        <begin position="276"/>
        <end position="299"/>
    </location>
</feature>
<evidence type="ECO:0000313" key="9">
    <source>
        <dbReference type="EMBL" id="MFB9462794.1"/>
    </source>
</evidence>
<evidence type="ECO:0000256" key="2">
    <source>
        <dbReference type="ARBA" id="ARBA00007783"/>
    </source>
</evidence>
<comment type="caution">
    <text evidence="9">The sequence shown here is derived from an EMBL/GenBank/DDBJ whole genome shotgun (WGS) entry which is preliminary data.</text>
</comment>
<dbReference type="PANTHER" id="PTHR43077:SF8">
    <property type="entry name" value="DOXORUBICIN RESISTANCE ABC TRANSPORTER PERMEASE PROTEIN DRRB"/>
    <property type="match status" value="1"/>
</dbReference>
<protein>
    <submittedName>
        <fullName evidence="9">YhgE/Pip domain-containing protein</fullName>
    </submittedName>
</protein>
<keyword evidence="5 7" id="KW-1133">Transmembrane helix</keyword>
<evidence type="ECO:0000256" key="5">
    <source>
        <dbReference type="ARBA" id="ARBA00022989"/>
    </source>
</evidence>
<comment type="similarity">
    <text evidence="2">Belongs to the ABC-2 integral membrane protein family.</text>
</comment>
<feature type="transmembrane region" description="Helical" evidence="7">
    <location>
        <begin position="366"/>
        <end position="387"/>
    </location>
</feature>
<evidence type="ECO:0000256" key="3">
    <source>
        <dbReference type="ARBA" id="ARBA00022475"/>
    </source>
</evidence>
<dbReference type="RefSeq" id="WP_381344201.1">
    <property type="nucleotide sequence ID" value="NZ_JBHMCY010000012.1"/>
</dbReference>
<proteinExistence type="inferred from homology"/>
<evidence type="ECO:0000259" key="8">
    <source>
        <dbReference type="Pfam" id="PF12051"/>
    </source>
</evidence>
<keyword evidence="3" id="KW-1003">Cell membrane</keyword>
<dbReference type="PANTHER" id="PTHR43077">
    <property type="entry name" value="TRANSPORT PERMEASE YVFS-RELATED"/>
    <property type="match status" value="1"/>
</dbReference>
<feature type="transmembrane region" description="Helical" evidence="7">
    <location>
        <begin position="306"/>
        <end position="332"/>
    </location>
</feature>
<keyword evidence="10" id="KW-1185">Reference proteome</keyword>
<dbReference type="Proteomes" id="UP001589709">
    <property type="component" value="Unassembled WGS sequence"/>
</dbReference>